<feature type="domain" description="RNA polymerase sigma-70 region 2" evidence="5">
    <location>
        <begin position="21"/>
        <end position="85"/>
    </location>
</feature>
<evidence type="ECO:0000313" key="8">
    <source>
        <dbReference type="Proteomes" id="UP000294498"/>
    </source>
</evidence>
<keyword evidence="8" id="KW-1185">Reference proteome</keyword>
<comment type="similarity">
    <text evidence="1">Belongs to the sigma-70 factor family. ECF subfamily.</text>
</comment>
<dbReference type="InterPro" id="IPR013249">
    <property type="entry name" value="RNA_pol_sigma70_r4_t2"/>
</dbReference>
<dbReference type="Pfam" id="PF04542">
    <property type="entry name" value="Sigma70_r2"/>
    <property type="match status" value="1"/>
</dbReference>
<dbReference type="AlphaFoldDB" id="A0A4R8DHX7"/>
<gene>
    <name evidence="7" type="ORF">EDB95_4582</name>
</gene>
<evidence type="ECO:0000259" key="5">
    <source>
        <dbReference type="Pfam" id="PF04542"/>
    </source>
</evidence>
<dbReference type="InterPro" id="IPR014284">
    <property type="entry name" value="RNA_pol_sigma-70_dom"/>
</dbReference>
<accession>A0A4R8DHX7</accession>
<dbReference type="RefSeq" id="WP_133997729.1">
    <property type="nucleotide sequence ID" value="NZ_SODV01000002.1"/>
</dbReference>
<evidence type="ECO:0000256" key="1">
    <source>
        <dbReference type="ARBA" id="ARBA00010641"/>
    </source>
</evidence>
<dbReference type="SUPFAM" id="SSF88659">
    <property type="entry name" value="Sigma3 and sigma4 domains of RNA polymerase sigma factors"/>
    <property type="match status" value="1"/>
</dbReference>
<sequence>MTELTLRLRQSDERAFHELFVLYGSRLTCFVQYFLKDKAPSEDVVQEAFLAVWQHREGLDERQSLEAYLFRTAKNLTLNALRKQTHGLNARRRFFQRLQQHCNDTEHTILHNDLRRHTEQVLLTLPPQQQQVFRLSRFEGLTFDQISERMHISPHTVKNHLLAALKMMRKNFLHH</sequence>
<comment type="caution">
    <text evidence="7">The sequence shown here is derived from an EMBL/GenBank/DDBJ whole genome shotgun (WGS) entry which is preliminary data.</text>
</comment>
<evidence type="ECO:0000256" key="2">
    <source>
        <dbReference type="ARBA" id="ARBA00023015"/>
    </source>
</evidence>
<dbReference type="GO" id="GO:0006352">
    <property type="term" value="P:DNA-templated transcription initiation"/>
    <property type="evidence" value="ECO:0007669"/>
    <property type="project" value="InterPro"/>
</dbReference>
<dbReference type="NCBIfam" id="TIGR02937">
    <property type="entry name" value="sigma70-ECF"/>
    <property type="match status" value="1"/>
</dbReference>
<dbReference type="InterPro" id="IPR007627">
    <property type="entry name" value="RNA_pol_sigma70_r2"/>
</dbReference>
<evidence type="ECO:0000259" key="6">
    <source>
        <dbReference type="Pfam" id="PF08281"/>
    </source>
</evidence>
<keyword evidence="2" id="KW-0805">Transcription regulation</keyword>
<feature type="domain" description="RNA polymerase sigma factor 70 region 4 type 2" evidence="6">
    <location>
        <begin position="120"/>
        <end position="168"/>
    </location>
</feature>
<evidence type="ECO:0000313" key="7">
    <source>
        <dbReference type="EMBL" id="TDW96746.1"/>
    </source>
</evidence>
<dbReference type="Gene3D" id="1.10.1740.10">
    <property type="match status" value="1"/>
</dbReference>
<dbReference type="InterPro" id="IPR013325">
    <property type="entry name" value="RNA_pol_sigma_r2"/>
</dbReference>
<dbReference type="CDD" id="cd06171">
    <property type="entry name" value="Sigma70_r4"/>
    <property type="match status" value="1"/>
</dbReference>
<dbReference type="PANTHER" id="PTHR43133:SF46">
    <property type="entry name" value="RNA POLYMERASE SIGMA-70 FACTOR ECF SUBFAMILY"/>
    <property type="match status" value="1"/>
</dbReference>
<dbReference type="EMBL" id="SODV01000002">
    <property type="protein sequence ID" value="TDW96746.1"/>
    <property type="molecule type" value="Genomic_DNA"/>
</dbReference>
<dbReference type="OrthoDB" id="659577at2"/>
<dbReference type="InterPro" id="IPR013324">
    <property type="entry name" value="RNA_pol_sigma_r3/r4-like"/>
</dbReference>
<keyword evidence="3" id="KW-0731">Sigma factor</keyword>
<evidence type="ECO:0000256" key="4">
    <source>
        <dbReference type="ARBA" id="ARBA00023163"/>
    </source>
</evidence>
<evidence type="ECO:0000256" key="3">
    <source>
        <dbReference type="ARBA" id="ARBA00023082"/>
    </source>
</evidence>
<dbReference type="Gene3D" id="1.10.10.10">
    <property type="entry name" value="Winged helix-like DNA-binding domain superfamily/Winged helix DNA-binding domain"/>
    <property type="match status" value="1"/>
</dbReference>
<dbReference type="Pfam" id="PF08281">
    <property type="entry name" value="Sigma70_r4_2"/>
    <property type="match status" value="1"/>
</dbReference>
<dbReference type="InterPro" id="IPR039425">
    <property type="entry name" value="RNA_pol_sigma-70-like"/>
</dbReference>
<dbReference type="InterPro" id="IPR014327">
    <property type="entry name" value="RNA_pol_sigma70_bacteroid"/>
</dbReference>
<proteinExistence type="inferred from homology"/>
<dbReference type="PANTHER" id="PTHR43133">
    <property type="entry name" value="RNA POLYMERASE ECF-TYPE SIGMA FACTO"/>
    <property type="match status" value="1"/>
</dbReference>
<dbReference type="GO" id="GO:0016987">
    <property type="term" value="F:sigma factor activity"/>
    <property type="evidence" value="ECO:0007669"/>
    <property type="project" value="UniProtKB-KW"/>
</dbReference>
<keyword evidence="4" id="KW-0804">Transcription</keyword>
<dbReference type="GO" id="GO:0003677">
    <property type="term" value="F:DNA binding"/>
    <property type="evidence" value="ECO:0007669"/>
    <property type="project" value="InterPro"/>
</dbReference>
<dbReference type="Proteomes" id="UP000294498">
    <property type="component" value="Unassembled WGS sequence"/>
</dbReference>
<dbReference type="NCBIfam" id="TIGR02985">
    <property type="entry name" value="Sig70_bacteroi1"/>
    <property type="match status" value="1"/>
</dbReference>
<dbReference type="InterPro" id="IPR036388">
    <property type="entry name" value="WH-like_DNA-bd_sf"/>
</dbReference>
<name>A0A4R8DHX7_9BACT</name>
<protein>
    <submittedName>
        <fullName evidence="7">RNA polymerase sigma-70 factor (ECF subfamily)</fullName>
    </submittedName>
</protein>
<reference evidence="7 8" key="1">
    <citation type="submission" date="2019-03" db="EMBL/GenBank/DDBJ databases">
        <title>Genomic Encyclopedia of Type Strains, Phase IV (KMG-IV): sequencing the most valuable type-strain genomes for metagenomic binning, comparative biology and taxonomic classification.</title>
        <authorList>
            <person name="Goeker M."/>
        </authorList>
    </citation>
    <scope>NUCLEOTIDE SEQUENCE [LARGE SCALE GENOMIC DNA]</scope>
    <source>
        <strain evidence="7 8">DSM 100059</strain>
    </source>
</reference>
<organism evidence="7 8">
    <name type="scientific">Dinghuibacter silviterrae</name>
    <dbReference type="NCBI Taxonomy" id="1539049"/>
    <lineage>
        <taxon>Bacteria</taxon>
        <taxon>Pseudomonadati</taxon>
        <taxon>Bacteroidota</taxon>
        <taxon>Chitinophagia</taxon>
        <taxon>Chitinophagales</taxon>
        <taxon>Chitinophagaceae</taxon>
        <taxon>Dinghuibacter</taxon>
    </lineage>
</organism>
<dbReference type="SUPFAM" id="SSF88946">
    <property type="entry name" value="Sigma2 domain of RNA polymerase sigma factors"/>
    <property type="match status" value="1"/>
</dbReference>